<comment type="caution">
    <text evidence="1">The sequence shown here is derived from an EMBL/GenBank/DDBJ whole genome shotgun (WGS) entry which is preliminary data.</text>
</comment>
<organism evidence="1 2">
    <name type="scientific">Psilocybe cyanescens</name>
    <dbReference type="NCBI Taxonomy" id="93625"/>
    <lineage>
        <taxon>Eukaryota</taxon>
        <taxon>Fungi</taxon>
        <taxon>Dikarya</taxon>
        <taxon>Basidiomycota</taxon>
        <taxon>Agaricomycotina</taxon>
        <taxon>Agaricomycetes</taxon>
        <taxon>Agaricomycetidae</taxon>
        <taxon>Agaricales</taxon>
        <taxon>Agaricineae</taxon>
        <taxon>Strophariaceae</taxon>
        <taxon>Psilocybe</taxon>
    </lineage>
</organism>
<sequence>MPSDKSLEICTYFCLDIEVDGDIEGRRRSRYSVKLNVDGQEVESTEAMLSASTLKWEWSVENEILFAPSSMIKIKLYRRRRTGINKRIGMLEERIVDLLDNGKYTASFDLTDDNGVVVPGKMKIALSPISKSDDDIAKFLDKVDADTSILPQTEDMLGTASTLGQVLKLTKAMMSVAARCPRKNPKIQDTGRPALP</sequence>
<evidence type="ECO:0000313" key="1">
    <source>
        <dbReference type="EMBL" id="PPQ86800.1"/>
    </source>
</evidence>
<dbReference type="Proteomes" id="UP000283269">
    <property type="component" value="Unassembled WGS sequence"/>
</dbReference>
<dbReference type="InParanoid" id="A0A409X7T5"/>
<evidence type="ECO:0000313" key="2">
    <source>
        <dbReference type="Proteomes" id="UP000283269"/>
    </source>
</evidence>
<accession>A0A409X7T5</accession>
<proteinExistence type="predicted"/>
<name>A0A409X7T5_PSICY</name>
<dbReference type="AlphaFoldDB" id="A0A409X7T5"/>
<dbReference type="InterPro" id="IPR035892">
    <property type="entry name" value="C2_domain_sf"/>
</dbReference>
<protein>
    <recommendedName>
        <fullName evidence="3">C2 NT-type domain-containing protein</fullName>
    </recommendedName>
</protein>
<gene>
    <name evidence="1" type="ORF">CVT25_012047</name>
</gene>
<reference evidence="1 2" key="1">
    <citation type="journal article" date="2018" name="Evol. Lett.">
        <title>Horizontal gene cluster transfer increased hallucinogenic mushroom diversity.</title>
        <authorList>
            <person name="Reynolds H.T."/>
            <person name="Vijayakumar V."/>
            <person name="Gluck-Thaler E."/>
            <person name="Korotkin H.B."/>
            <person name="Matheny P.B."/>
            <person name="Slot J.C."/>
        </authorList>
    </citation>
    <scope>NUCLEOTIDE SEQUENCE [LARGE SCALE GENOMIC DNA]</scope>
    <source>
        <strain evidence="1 2">2631</strain>
    </source>
</reference>
<dbReference type="EMBL" id="NHYD01002427">
    <property type="protein sequence ID" value="PPQ86800.1"/>
    <property type="molecule type" value="Genomic_DNA"/>
</dbReference>
<keyword evidence="2" id="KW-1185">Reference proteome</keyword>
<dbReference type="SUPFAM" id="SSF49562">
    <property type="entry name" value="C2 domain (Calcium/lipid-binding domain, CaLB)"/>
    <property type="match status" value="1"/>
</dbReference>
<evidence type="ECO:0008006" key="3">
    <source>
        <dbReference type="Google" id="ProtNLM"/>
    </source>
</evidence>